<reference evidence="3" key="1">
    <citation type="submission" date="2023-07" db="EMBL/GenBank/DDBJ databases">
        <title>Defluviimonas sediminis sp. nov., isolated from mangrove sediment.</title>
        <authorList>
            <person name="Liu L."/>
            <person name="Li J."/>
            <person name="Huang Y."/>
            <person name="Pan J."/>
            <person name="Li M."/>
        </authorList>
    </citation>
    <scope>NUCLEOTIDE SEQUENCE [LARGE SCALE GENOMIC DNA]</scope>
    <source>
        <strain evidence="3">FT324</strain>
    </source>
</reference>
<name>A0ABT2NQ58_9RHOB</name>
<dbReference type="Pfam" id="PF05050">
    <property type="entry name" value="Methyltransf_21"/>
    <property type="match status" value="1"/>
</dbReference>
<organism evidence="2 3">
    <name type="scientific">Albidovulum sediminis</name>
    <dbReference type="NCBI Taxonomy" id="3066345"/>
    <lineage>
        <taxon>Bacteria</taxon>
        <taxon>Pseudomonadati</taxon>
        <taxon>Pseudomonadota</taxon>
        <taxon>Alphaproteobacteria</taxon>
        <taxon>Rhodobacterales</taxon>
        <taxon>Paracoccaceae</taxon>
        <taxon>Albidovulum</taxon>
    </lineage>
</organism>
<dbReference type="InterPro" id="IPR006342">
    <property type="entry name" value="FkbM_mtfrase"/>
</dbReference>
<dbReference type="InterPro" id="IPR029063">
    <property type="entry name" value="SAM-dependent_MTases_sf"/>
</dbReference>
<proteinExistence type="predicted"/>
<keyword evidence="3" id="KW-1185">Reference proteome</keyword>
<dbReference type="RefSeq" id="WP_261496961.1">
    <property type="nucleotide sequence ID" value="NZ_JAOCQF010000003.1"/>
</dbReference>
<evidence type="ECO:0000313" key="3">
    <source>
        <dbReference type="Proteomes" id="UP001205601"/>
    </source>
</evidence>
<dbReference type="Gene3D" id="3.40.50.150">
    <property type="entry name" value="Vaccinia Virus protein VP39"/>
    <property type="match status" value="1"/>
</dbReference>
<evidence type="ECO:0000259" key="1">
    <source>
        <dbReference type="Pfam" id="PF05050"/>
    </source>
</evidence>
<feature type="domain" description="Methyltransferase FkbM" evidence="1">
    <location>
        <begin position="77"/>
        <end position="231"/>
    </location>
</feature>
<dbReference type="NCBIfam" id="TIGR01444">
    <property type="entry name" value="fkbM_fam"/>
    <property type="match status" value="1"/>
</dbReference>
<dbReference type="EMBL" id="JAOCQF010000003">
    <property type="protein sequence ID" value="MCT8331072.1"/>
    <property type="molecule type" value="Genomic_DNA"/>
</dbReference>
<comment type="caution">
    <text evidence="2">The sequence shown here is derived from an EMBL/GenBank/DDBJ whole genome shotgun (WGS) entry which is preliminary data.</text>
</comment>
<sequence>MSFKQFKRRQYLKLRRKLGHSNEDFAPHGVPIHIPEGRDLAITYLLAKGRPYEAEEAGMVRDFLRPGTNVIELGGCFGVVSALIRRTIGPDAHHIIVEANPALIPILSRNAMQNSDPSRTEIINAAVDYSGVQSVSFSIGQNSHMSRVGEGSKRTVTVPALRLAEIAERIAGEPYALVCDIEGAELALVESEAGALSRVDLIILETHPKSYPKNRADSDRILTLLESVGFRSVRVERDVVCLRRERAL</sequence>
<dbReference type="GO" id="GO:0008168">
    <property type="term" value="F:methyltransferase activity"/>
    <property type="evidence" value="ECO:0007669"/>
    <property type="project" value="UniProtKB-KW"/>
</dbReference>
<keyword evidence="2" id="KW-0808">Transferase</keyword>
<gene>
    <name evidence="2" type="ORF">N5I32_16255</name>
</gene>
<dbReference type="SUPFAM" id="SSF53335">
    <property type="entry name" value="S-adenosyl-L-methionine-dependent methyltransferases"/>
    <property type="match status" value="1"/>
</dbReference>
<evidence type="ECO:0000313" key="2">
    <source>
        <dbReference type="EMBL" id="MCT8331072.1"/>
    </source>
</evidence>
<dbReference type="Proteomes" id="UP001205601">
    <property type="component" value="Unassembled WGS sequence"/>
</dbReference>
<dbReference type="GO" id="GO:0032259">
    <property type="term" value="P:methylation"/>
    <property type="evidence" value="ECO:0007669"/>
    <property type="project" value="UniProtKB-KW"/>
</dbReference>
<accession>A0ABT2NQ58</accession>
<protein>
    <submittedName>
        <fullName evidence="2">FkbM family methyltransferase</fullName>
    </submittedName>
</protein>
<keyword evidence="2" id="KW-0489">Methyltransferase</keyword>